<organism evidence="4 5">
    <name type="scientific">Coniella lustricola</name>
    <dbReference type="NCBI Taxonomy" id="2025994"/>
    <lineage>
        <taxon>Eukaryota</taxon>
        <taxon>Fungi</taxon>
        <taxon>Dikarya</taxon>
        <taxon>Ascomycota</taxon>
        <taxon>Pezizomycotina</taxon>
        <taxon>Sordariomycetes</taxon>
        <taxon>Sordariomycetidae</taxon>
        <taxon>Diaporthales</taxon>
        <taxon>Schizoparmaceae</taxon>
        <taxon>Coniella</taxon>
    </lineage>
</organism>
<dbReference type="STRING" id="2025994.A0A2T2ZVS1"/>
<evidence type="ECO:0000259" key="3">
    <source>
        <dbReference type="PROSITE" id="PS50008"/>
    </source>
</evidence>
<reference evidence="4 5" key="1">
    <citation type="journal article" date="2018" name="Mycol. Prog.">
        <title>Coniella lustricola, a new species from submerged detritus.</title>
        <authorList>
            <person name="Raudabaugh D.B."/>
            <person name="Iturriaga T."/>
            <person name="Carver A."/>
            <person name="Mondo S."/>
            <person name="Pangilinan J."/>
            <person name="Lipzen A."/>
            <person name="He G."/>
            <person name="Amirebrahimi M."/>
            <person name="Grigoriev I.V."/>
            <person name="Miller A.N."/>
        </authorList>
    </citation>
    <scope>NUCLEOTIDE SEQUENCE [LARGE SCALE GENOMIC DNA]</scope>
    <source>
        <strain evidence="4 5">B22-T-1</strain>
    </source>
</reference>
<dbReference type="SUPFAM" id="SSF51695">
    <property type="entry name" value="PLC-like phosphodiesterases"/>
    <property type="match status" value="1"/>
</dbReference>
<keyword evidence="1" id="KW-0443">Lipid metabolism</keyword>
<evidence type="ECO:0000256" key="1">
    <source>
        <dbReference type="RuleBase" id="RU361133"/>
    </source>
</evidence>
<protein>
    <recommendedName>
        <fullName evidence="1">Phosphoinositide phospholipase C</fullName>
        <ecNumber evidence="1">3.1.4.11</ecNumber>
    </recommendedName>
</protein>
<dbReference type="GO" id="GO:0048015">
    <property type="term" value="P:phosphatidylinositol-mediated signaling"/>
    <property type="evidence" value="ECO:0007669"/>
    <property type="project" value="TreeGrafter"/>
</dbReference>
<sequence>MCRQGGRRRRHMRHHRMPTFGVHKSSVAGSPLYKTIAHFGTSHVLRKGYTLDKCASPAGLHPVSDSVTGHLRRLYDELKGPHEKELSRDKFERFLKTVQHDTTPPSWFLSEKTRSFTFEEFLNCWWKEYSAAKRTIHSEDKDLDRPISNYFISSSHNTYIEDGNQFTGEAKALQYKKASAKDSLVLESGCRCVEIDVWDASEADEDTTERPVSLSNTRPGKQSNRRRDSSSHWSFSSMFSWMKDQCTVAAARSMSFPRSLQSKKSEASFNARPPARAKAIHELDDSASVISSLLKREPRVRHAHETYAGDLSLHEAIPFRTVCQTIKNAAFTCGNDLPVIISLEVHANIAQQEKMVKIMREEWGDLLLDEPLPHCHPSEKQPTLRELRNKILIKVKTGSQTAPVPSSTTTKNPSAAARDIDSASSLKPSQSTASSFGTSIGSIKPPKRRICDSLRRLAVYTYSPGHFTTFDVDDAKQPAHVYSFSEEKIKALHRTEHKGLFQHNRHFLARTFPGSFSSVLSSNPNFPTLFWRKGVQMVALNWQVWDTAMELNDAMFDHEQGWVLKPRGYRSSDSEGDNIGSNVKCQADIVGKKMDLTITVLAGQHVPTTDNNDNDTGSSSSSSNEGAKSWNNNNNNNNTRQRMTWAGAARMNLAAVNAQGFCPRVKCFLHVESPAERNARKPISRDDLARKTRVARTEQPDWGVSGSKMHFSGVRHVVEEVSFVR</sequence>
<dbReference type="SMART" id="SM00148">
    <property type="entry name" value="PLCXc"/>
    <property type="match status" value="1"/>
</dbReference>
<dbReference type="OrthoDB" id="269822at2759"/>
<dbReference type="AlphaFoldDB" id="A0A2T2ZVS1"/>
<dbReference type="PANTHER" id="PTHR10336:SF82">
    <property type="entry name" value="PHOSPHOINOSITIDE PHOSPHOLIPASE C"/>
    <property type="match status" value="1"/>
</dbReference>
<dbReference type="GO" id="GO:0004435">
    <property type="term" value="F:phosphatidylinositol-4,5-bisphosphate phospholipase C activity"/>
    <property type="evidence" value="ECO:0007669"/>
    <property type="project" value="UniProtKB-EC"/>
</dbReference>
<feature type="region of interest" description="Disordered" evidence="2">
    <location>
        <begin position="204"/>
        <end position="231"/>
    </location>
</feature>
<feature type="compositionally biased region" description="Low complexity" evidence="2">
    <location>
        <begin position="414"/>
        <end position="425"/>
    </location>
</feature>
<dbReference type="EC" id="3.1.4.11" evidence="1"/>
<dbReference type="InterPro" id="IPR001192">
    <property type="entry name" value="PI-PLC_fam"/>
</dbReference>
<name>A0A2T2ZVS1_9PEZI</name>
<dbReference type="InterPro" id="IPR017946">
    <property type="entry name" value="PLC-like_Pdiesterase_TIM-brl"/>
</dbReference>
<dbReference type="InterPro" id="IPR001711">
    <property type="entry name" value="PLipase_C_Pinositol-sp_Y"/>
</dbReference>
<feature type="region of interest" description="Disordered" evidence="2">
    <location>
        <begin position="605"/>
        <end position="640"/>
    </location>
</feature>
<gene>
    <name evidence="4" type="ORF">BD289DRAFT_486276</name>
</gene>
<dbReference type="PROSITE" id="PS50008">
    <property type="entry name" value="PIPLC_Y_DOMAIN"/>
    <property type="match status" value="1"/>
</dbReference>
<keyword evidence="5" id="KW-1185">Reference proteome</keyword>
<dbReference type="GO" id="GO:0016042">
    <property type="term" value="P:lipid catabolic process"/>
    <property type="evidence" value="ECO:0007669"/>
    <property type="project" value="UniProtKB-KW"/>
</dbReference>
<dbReference type="InterPro" id="IPR000909">
    <property type="entry name" value="PLipase_C_PInositol-sp_X_dom"/>
</dbReference>
<dbReference type="EMBL" id="KZ678630">
    <property type="protein sequence ID" value="PSR77933.1"/>
    <property type="molecule type" value="Genomic_DNA"/>
</dbReference>
<feature type="compositionally biased region" description="Polar residues" evidence="2">
    <location>
        <begin position="426"/>
        <end position="440"/>
    </location>
</feature>
<accession>A0A2T2ZVS1</accession>
<evidence type="ECO:0000313" key="4">
    <source>
        <dbReference type="EMBL" id="PSR77933.1"/>
    </source>
</evidence>
<evidence type="ECO:0000313" key="5">
    <source>
        <dbReference type="Proteomes" id="UP000241462"/>
    </source>
</evidence>
<dbReference type="Gene3D" id="3.20.20.190">
    <property type="entry name" value="Phosphatidylinositol (PI) phosphodiesterase"/>
    <property type="match status" value="2"/>
</dbReference>
<dbReference type="GO" id="GO:0051209">
    <property type="term" value="P:release of sequestered calcium ion into cytosol"/>
    <property type="evidence" value="ECO:0007669"/>
    <property type="project" value="TreeGrafter"/>
</dbReference>
<feature type="compositionally biased region" description="Polar residues" evidence="2">
    <location>
        <begin position="213"/>
        <end position="222"/>
    </location>
</feature>
<dbReference type="SMART" id="SM00149">
    <property type="entry name" value="PLCYc"/>
    <property type="match status" value="1"/>
</dbReference>
<feature type="compositionally biased region" description="Low complexity" evidence="2">
    <location>
        <begin position="608"/>
        <end position="624"/>
    </location>
</feature>
<feature type="domain" description="PI-PLC Y-box" evidence="3">
    <location>
        <begin position="464"/>
        <end position="570"/>
    </location>
</feature>
<feature type="compositionally biased region" description="Polar residues" evidence="2">
    <location>
        <begin position="398"/>
        <end position="413"/>
    </location>
</feature>
<feature type="region of interest" description="Disordered" evidence="2">
    <location>
        <begin position="398"/>
        <end position="440"/>
    </location>
</feature>
<dbReference type="Pfam" id="PF00387">
    <property type="entry name" value="PI-PLC-Y"/>
    <property type="match status" value="1"/>
</dbReference>
<keyword evidence="1" id="KW-0378">Hydrolase</keyword>
<comment type="catalytic activity">
    <reaction evidence="1">
        <text>a 1,2-diacyl-sn-glycero-3-phospho-(1D-myo-inositol-4,5-bisphosphate) + H2O = 1D-myo-inositol 1,4,5-trisphosphate + a 1,2-diacyl-sn-glycerol + H(+)</text>
        <dbReference type="Rhea" id="RHEA:33179"/>
        <dbReference type="ChEBI" id="CHEBI:15377"/>
        <dbReference type="ChEBI" id="CHEBI:15378"/>
        <dbReference type="ChEBI" id="CHEBI:17815"/>
        <dbReference type="ChEBI" id="CHEBI:58456"/>
        <dbReference type="ChEBI" id="CHEBI:203600"/>
        <dbReference type="EC" id="3.1.4.11"/>
    </reaction>
</comment>
<dbReference type="Pfam" id="PF00388">
    <property type="entry name" value="PI-PLC-X"/>
    <property type="match status" value="1"/>
</dbReference>
<dbReference type="Proteomes" id="UP000241462">
    <property type="component" value="Unassembled WGS sequence"/>
</dbReference>
<keyword evidence="1" id="KW-0442">Lipid degradation</keyword>
<dbReference type="PANTHER" id="PTHR10336">
    <property type="entry name" value="PHOSPHOINOSITIDE-SPECIFIC PHOSPHOLIPASE C FAMILY PROTEIN"/>
    <property type="match status" value="1"/>
</dbReference>
<dbReference type="InParanoid" id="A0A2T2ZVS1"/>
<dbReference type="PRINTS" id="PR00390">
    <property type="entry name" value="PHPHLIPASEC"/>
</dbReference>
<dbReference type="PROSITE" id="PS50007">
    <property type="entry name" value="PIPLC_X_DOMAIN"/>
    <property type="match status" value="1"/>
</dbReference>
<proteinExistence type="predicted"/>
<evidence type="ECO:0000256" key="2">
    <source>
        <dbReference type="SAM" id="MobiDB-lite"/>
    </source>
</evidence>